<organism evidence="2 3">
    <name type="scientific">Venustampulla echinocandica</name>
    <dbReference type="NCBI Taxonomy" id="2656787"/>
    <lineage>
        <taxon>Eukaryota</taxon>
        <taxon>Fungi</taxon>
        <taxon>Dikarya</taxon>
        <taxon>Ascomycota</taxon>
        <taxon>Pezizomycotina</taxon>
        <taxon>Leotiomycetes</taxon>
        <taxon>Helotiales</taxon>
        <taxon>Pleuroascaceae</taxon>
        <taxon>Venustampulla</taxon>
    </lineage>
</organism>
<evidence type="ECO:0008006" key="4">
    <source>
        <dbReference type="Google" id="ProtNLM"/>
    </source>
</evidence>
<protein>
    <recommendedName>
        <fullName evidence="4">Geranylgeranyl pyrophosphate synthetase</fullName>
    </recommendedName>
</protein>
<sequence>MFSSSSYDRFGGRGPSRDRGGYRGARRGSGQGRRSAAPETPRSPSPPIGPALTTIRYCELEADQASSSDAKITGLEDVASYNWLKANEPTIMTPGKPPKWTPTARPTKLAEDNPNGTYYRDPNAAYFPSHPMEPVVRSIFEARPDFNAQEVDVFGCGSTFGNLLRFARNVETEKPFRFLAEVVGETVFLIRRENSPKEVIADVRGYGHSFPEANTTWDADVQSSDTHQRIIRYQLGHLNTIIRFEADGYLAEKVPAKKTYASPANREVNEDFLVSALVGNTISAHTPKNSHSLKVTRGQGSVPQSAVFDLKTRSIKKKHHDTTLSDQIPRLWIRQISFFVLAYHDYGLFRSEEVTVRNIKPDVARWESDNKGDVSKFIGLITKIADVVKATPGRKLEVRYRYGLGLELREQVEGVASVLPSDLAAQWADQGNRAESTGAALGNCSVDGAVGLEHDSIEKGVALDEKIIDALDDDEYDWDKKEDYTACSMESCNYCGHCSY</sequence>
<dbReference type="STRING" id="2656787.A0A370TLC6"/>
<dbReference type="PANTHER" id="PTHR35179">
    <property type="entry name" value="PROTEIN CBG02620"/>
    <property type="match status" value="1"/>
</dbReference>
<feature type="region of interest" description="Disordered" evidence="1">
    <location>
        <begin position="1"/>
        <end position="51"/>
    </location>
</feature>
<dbReference type="RefSeq" id="XP_031868980.1">
    <property type="nucleotide sequence ID" value="XM_032014299.1"/>
</dbReference>
<keyword evidence="3" id="KW-1185">Reference proteome</keyword>
<dbReference type="PANTHER" id="PTHR35179:SF2">
    <property type="entry name" value="START DOMAIN-CONTAINING PROTEIN"/>
    <property type="match status" value="1"/>
</dbReference>
<gene>
    <name evidence="2" type="ORF">BP5553_05676</name>
</gene>
<name>A0A370TLC6_9HELO</name>
<reference evidence="2 3" key="1">
    <citation type="journal article" date="2018" name="IMA Fungus">
        <title>IMA Genome-F 9: Draft genome sequence of Annulohypoxylon stygium, Aspergillus mulundensis, Berkeleyomyces basicola (syn. Thielaviopsis basicola), Ceratocystis smalleyi, two Cercospora beticola strains, Coleophoma cylindrospora, Fusarium fracticaudum, Phialophora cf. hyalina, and Morchella septimelata.</title>
        <authorList>
            <person name="Wingfield B.D."/>
            <person name="Bills G.F."/>
            <person name="Dong Y."/>
            <person name="Huang W."/>
            <person name="Nel W.J."/>
            <person name="Swalarsk-Parry B.S."/>
            <person name="Vaghefi N."/>
            <person name="Wilken P.M."/>
            <person name="An Z."/>
            <person name="de Beer Z.W."/>
            <person name="De Vos L."/>
            <person name="Chen L."/>
            <person name="Duong T.A."/>
            <person name="Gao Y."/>
            <person name="Hammerbacher A."/>
            <person name="Kikkert J.R."/>
            <person name="Li Y."/>
            <person name="Li H."/>
            <person name="Li K."/>
            <person name="Li Q."/>
            <person name="Liu X."/>
            <person name="Ma X."/>
            <person name="Naidoo K."/>
            <person name="Pethybridge S.J."/>
            <person name="Sun J."/>
            <person name="Steenkamp E.T."/>
            <person name="van der Nest M.A."/>
            <person name="van Wyk S."/>
            <person name="Wingfield M.J."/>
            <person name="Xiong C."/>
            <person name="Yue Q."/>
            <person name="Zhang X."/>
        </authorList>
    </citation>
    <scope>NUCLEOTIDE SEQUENCE [LARGE SCALE GENOMIC DNA]</scope>
    <source>
        <strain evidence="2 3">BP 5553</strain>
    </source>
</reference>
<dbReference type="Proteomes" id="UP000254866">
    <property type="component" value="Unassembled WGS sequence"/>
</dbReference>
<evidence type="ECO:0000313" key="3">
    <source>
        <dbReference type="Proteomes" id="UP000254866"/>
    </source>
</evidence>
<evidence type="ECO:0000313" key="2">
    <source>
        <dbReference type="EMBL" id="RDL36324.1"/>
    </source>
</evidence>
<dbReference type="GeneID" id="43598525"/>
<proteinExistence type="predicted"/>
<comment type="caution">
    <text evidence="2">The sequence shown here is derived from an EMBL/GenBank/DDBJ whole genome shotgun (WGS) entry which is preliminary data.</text>
</comment>
<dbReference type="AlphaFoldDB" id="A0A370TLC6"/>
<evidence type="ECO:0000256" key="1">
    <source>
        <dbReference type="SAM" id="MobiDB-lite"/>
    </source>
</evidence>
<dbReference type="EMBL" id="NPIC01000004">
    <property type="protein sequence ID" value="RDL36324.1"/>
    <property type="molecule type" value="Genomic_DNA"/>
</dbReference>
<dbReference type="OrthoDB" id="5393654at2759"/>
<accession>A0A370TLC6</accession>